<sequence>MRHTTLFMLAAIGGTSFAAQAASPACTDPTALQLSPPIVSVRVDNDLFANQDQGYTSGVQLTLVSPNLADYTDDPCLPRPARLLNRYLDIVQPEGFDQQNMIVRVTQGIFTPSDPTRTDLVVEDRPYAGLLYVTFGYNARKGDVLRTTLLGLGMMGPSSHARQAQSAIHDLTGSEHFQGWEHQLDDEPIFGIRHERSYRVNARNWGDSGYGHDAITHWGAAFGNAMTRVNSGFEVRLGRHLPDDFGSSPVRPAGDNTAPPSDGRVTPGWTWHAFLAFDAYWAIYDATLDGNAFQHSHSVDKRPFVAESAIGFALTHRRWKLAFARYFRTREFDGQHERPAFGSFTVSRLF</sequence>
<dbReference type="OrthoDB" id="9776275at2"/>
<dbReference type="STRING" id="1385517.N800_09055"/>
<reference evidence="2 3" key="1">
    <citation type="submission" date="2013-08" db="EMBL/GenBank/DDBJ databases">
        <title>Genome sequencing of Lysobacter.</title>
        <authorList>
            <person name="Zhang S."/>
            <person name="Wang G."/>
        </authorList>
    </citation>
    <scope>NUCLEOTIDE SEQUENCE [LARGE SCALE GENOMIC DNA]</scope>
    <source>
        <strain evidence="2 3">GH1-9</strain>
    </source>
</reference>
<dbReference type="EMBL" id="AVPU01000001">
    <property type="protein sequence ID" value="KGM56326.1"/>
    <property type="molecule type" value="Genomic_DNA"/>
</dbReference>
<protein>
    <submittedName>
        <fullName evidence="2">Membrane protein</fullName>
    </submittedName>
</protein>
<dbReference type="InterPro" id="IPR037107">
    <property type="entry name" value="Put_OMP_sf"/>
</dbReference>
<dbReference type="Pfam" id="PF09982">
    <property type="entry name" value="LpxR"/>
    <property type="match status" value="1"/>
</dbReference>
<dbReference type="Gene3D" id="2.40.128.140">
    <property type="entry name" value="Outer membrane protein"/>
    <property type="match status" value="1"/>
</dbReference>
<name>A0A0A0EZH7_9GAMM</name>
<dbReference type="Proteomes" id="UP000029998">
    <property type="component" value="Unassembled WGS sequence"/>
</dbReference>
<keyword evidence="3" id="KW-1185">Reference proteome</keyword>
<evidence type="ECO:0000256" key="1">
    <source>
        <dbReference type="SAM" id="SignalP"/>
    </source>
</evidence>
<dbReference type="eggNOG" id="COG3528">
    <property type="taxonomic scope" value="Bacteria"/>
</dbReference>
<evidence type="ECO:0000313" key="3">
    <source>
        <dbReference type="Proteomes" id="UP000029998"/>
    </source>
</evidence>
<gene>
    <name evidence="2" type="ORF">N800_09055</name>
</gene>
<comment type="caution">
    <text evidence="2">The sequence shown here is derived from an EMBL/GenBank/DDBJ whole genome shotgun (WGS) entry which is preliminary data.</text>
</comment>
<dbReference type="InterPro" id="IPR018707">
    <property type="entry name" value="LpxR"/>
</dbReference>
<organism evidence="2 3">
    <name type="scientific">Lysobacter daejeonensis GH1-9</name>
    <dbReference type="NCBI Taxonomy" id="1385517"/>
    <lineage>
        <taxon>Bacteria</taxon>
        <taxon>Pseudomonadati</taxon>
        <taxon>Pseudomonadota</taxon>
        <taxon>Gammaproteobacteria</taxon>
        <taxon>Lysobacterales</taxon>
        <taxon>Lysobacteraceae</taxon>
        <taxon>Aerolutibacter</taxon>
    </lineage>
</organism>
<proteinExistence type="predicted"/>
<dbReference type="RefSeq" id="WP_036133662.1">
    <property type="nucleotide sequence ID" value="NZ_AVPU01000001.1"/>
</dbReference>
<dbReference type="AlphaFoldDB" id="A0A0A0EZH7"/>
<keyword evidence="1" id="KW-0732">Signal</keyword>
<evidence type="ECO:0000313" key="2">
    <source>
        <dbReference type="EMBL" id="KGM56326.1"/>
    </source>
</evidence>
<accession>A0A0A0EZH7</accession>
<feature type="chain" id="PRO_5001969351" evidence="1">
    <location>
        <begin position="22"/>
        <end position="350"/>
    </location>
</feature>
<feature type="signal peptide" evidence="1">
    <location>
        <begin position="1"/>
        <end position="21"/>
    </location>
</feature>